<accession>A0A9D9HRX6</accession>
<gene>
    <name evidence="1" type="ORF">IAA73_02175</name>
</gene>
<proteinExistence type="predicted"/>
<organism evidence="1 2">
    <name type="scientific">Candidatus Gallipaludibacter merdavium</name>
    <dbReference type="NCBI Taxonomy" id="2840839"/>
    <lineage>
        <taxon>Bacteria</taxon>
        <taxon>Pseudomonadati</taxon>
        <taxon>Bacteroidota</taxon>
        <taxon>Bacteroidia</taxon>
        <taxon>Bacteroidales</taxon>
        <taxon>Candidatus Gallipaludibacter</taxon>
    </lineage>
</organism>
<evidence type="ECO:0000313" key="2">
    <source>
        <dbReference type="Proteomes" id="UP000823641"/>
    </source>
</evidence>
<reference evidence="1" key="2">
    <citation type="journal article" date="2021" name="PeerJ">
        <title>Extensive microbial diversity within the chicken gut microbiome revealed by metagenomics and culture.</title>
        <authorList>
            <person name="Gilroy R."/>
            <person name="Ravi A."/>
            <person name="Getino M."/>
            <person name="Pursley I."/>
            <person name="Horton D.L."/>
            <person name="Alikhan N.F."/>
            <person name="Baker D."/>
            <person name="Gharbi K."/>
            <person name="Hall N."/>
            <person name="Watson M."/>
            <person name="Adriaenssens E.M."/>
            <person name="Foster-Nyarko E."/>
            <person name="Jarju S."/>
            <person name="Secka A."/>
            <person name="Antonio M."/>
            <person name="Oren A."/>
            <person name="Chaudhuri R.R."/>
            <person name="La Ragione R."/>
            <person name="Hildebrand F."/>
            <person name="Pallen M.J."/>
        </authorList>
    </citation>
    <scope>NUCLEOTIDE SEQUENCE</scope>
    <source>
        <strain evidence="1">G3-3990</strain>
    </source>
</reference>
<name>A0A9D9HRX6_9BACT</name>
<dbReference type="EMBL" id="JADIMG010000023">
    <property type="protein sequence ID" value="MBO8459127.1"/>
    <property type="molecule type" value="Genomic_DNA"/>
</dbReference>
<reference evidence="1" key="1">
    <citation type="submission" date="2020-10" db="EMBL/GenBank/DDBJ databases">
        <authorList>
            <person name="Gilroy R."/>
        </authorList>
    </citation>
    <scope>NUCLEOTIDE SEQUENCE</scope>
    <source>
        <strain evidence="1">G3-3990</strain>
    </source>
</reference>
<dbReference type="AlphaFoldDB" id="A0A9D9HRX6"/>
<evidence type="ECO:0000313" key="1">
    <source>
        <dbReference type="EMBL" id="MBO8459127.1"/>
    </source>
</evidence>
<feature type="non-terminal residue" evidence="1">
    <location>
        <position position="1"/>
    </location>
</feature>
<sequence>EKENAKLKAENERMKKAFVDAVKDKADERTKALVAEKQKAEAERDRALVQSCSLAVERDKAVWQLQEQKDGERQRISQAVSQATAEKDKTIRLLQSTLKASRHILNVLADMLYKASEVFRRAIDAIIHFGTEQHKSFFAPSEAADIKSVMQEYGETTEQQNMVGAWLCDYAERRQPVDGIKHRHTLKEVGDVADGKYDWKINSIQNNIRM</sequence>
<dbReference type="Proteomes" id="UP000823641">
    <property type="component" value="Unassembled WGS sequence"/>
</dbReference>
<comment type="caution">
    <text evidence="1">The sequence shown here is derived from an EMBL/GenBank/DDBJ whole genome shotgun (WGS) entry which is preliminary data.</text>
</comment>
<protein>
    <submittedName>
        <fullName evidence="1">Mobilization protein</fullName>
    </submittedName>
</protein>